<accession>A0AAP0JBS2</accession>
<dbReference type="Pfam" id="PF00197">
    <property type="entry name" value="Kunitz_legume"/>
    <property type="match status" value="1"/>
</dbReference>
<sequence>MTTSSSTLFALLILACAISAQCSPVVFPEVRDTTGKKLISGADYYIVPALGEGGLTLEPHNHSYSYCPLDVAHAEYDFDGMSVKFLPVNSKKGMIRVSTDLNIKFNMAEPPCDGTRVWKLASFDKKTRQYFVTTGGSEGNPGPETLNNWFKIEKYEGNYKLSYCPSVCKSCKVMCKDIGLYTGDATASVSRYALSKTPFAVMFKKA</sequence>
<evidence type="ECO:0000313" key="2">
    <source>
        <dbReference type="EMBL" id="KAK9131181.1"/>
    </source>
</evidence>
<evidence type="ECO:0008006" key="4">
    <source>
        <dbReference type="Google" id="ProtNLM"/>
    </source>
</evidence>
<evidence type="ECO:0000313" key="3">
    <source>
        <dbReference type="Proteomes" id="UP001417504"/>
    </source>
</evidence>
<evidence type="ECO:0000256" key="1">
    <source>
        <dbReference type="SAM" id="SignalP"/>
    </source>
</evidence>
<keyword evidence="1" id="KW-0732">Signal</keyword>
<dbReference type="InterPro" id="IPR002160">
    <property type="entry name" value="Prot_inh_Kunz-lg"/>
</dbReference>
<reference evidence="2 3" key="1">
    <citation type="submission" date="2024-01" db="EMBL/GenBank/DDBJ databases">
        <title>Genome assemblies of Stephania.</title>
        <authorList>
            <person name="Yang L."/>
        </authorList>
    </citation>
    <scope>NUCLEOTIDE SEQUENCE [LARGE SCALE GENOMIC DNA]</scope>
    <source>
        <strain evidence="2">QJT</strain>
        <tissue evidence="2">Leaf</tissue>
    </source>
</reference>
<organism evidence="2 3">
    <name type="scientific">Stephania japonica</name>
    <dbReference type="NCBI Taxonomy" id="461633"/>
    <lineage>
        <taxon>Eukaryota</taxon>
        <taxon>Viridiplantae</taxon>
        <taxon>Streptophyta</taxon>
        <taxon>Embryophyta</taxon>
        <taxon>Tracheophyta</taxon>
        <taxon>Spermatophyta</taxon>
        <taxon>Magnoliopsida</taxon>
        <taxon>Ranunculales</taxon>
        <taxon>Menispermaceae</taxon>
        <taxon>Menispermoideae</taxon>
        <taxon>Cissampelideae</taxon>
        <taxon>Stephania</taxon>
    </lineage>
</organism>
<dbReference type="SUPFAM" id="SSF50386">
    <property type="entry name" value="STI-like"/>
    <property type="match status" value="1"/>
</dbReference>
<name>A0AAP0JBS2_9MAGN</name>
<dbReference type="Gene3D" id="2.80.10.50">
    <property type="match status" value="1"/>
</dbReference>
<dbReference type="PANTHER" id="PTHR33107:SF5">
    <property type="entry name" value="KUNITZ TRYPSIN INHIBITOR 5"/>
    <property type="match status" value="1"/>
</dbReference>
<dbReference type="CDD" id="cd23375">
    <property type="entry name" value="beta-trefoil_STI_VvMLP-like"/>
    <property type="match status" value="1"/>
</dbReference>
<dbReference type="SMART" id="SM00452">
    <property type="entry name" value="STI"/>
    <property type="match status" value="1"/>
</dbReference>
<gene>
    <name evidence="2" type="ORF">Sjap_011668</name>
</gene>
<protein>
    <recommendedName>
        <fullName evidence="4">Miraculin</fullName>
    </recommendedName>
</protein>
<feature type="chain" id="PRO_5043016833" description="Miraculin" evidence="1">
    <location>
        <begin position="23"/>
        <end position="206"/>
    </location>
</feature>
<dbReference type="Proteomes" id="UP001417504">
    <property type="component" value="Unassembled WGS sequence"/>
</dbReference>
<feature type="signal peptide" evidence="1">
    <location>
        <begin position="1"/>
        <end position="22"/>
    </location>
</feature>
<comment type="caution">
    <text evidence="2">The sequence shown here is derived from an EMBL/GenBank/DDBJ whole genome shotgun (WGS) entry which is preliminary data.</text>
</comment>
<dbReference type="AlphaFoldDB" id="A0AAP0JBS2"/>
<dbReference type="PROSITE" id="PS00283">
    <property type="entry name" value="SOYBEAN_KUNITZ"/>
    <property type="match status" value="1"/>
</dbReference>
<proteinExistence type="predicted"/>
<dbReference type="GO" id="GO:0004866">
    <property type="term" value="F:endopeptidase inhibitor activity"/>
    <property type="evidence" value="ECO:0007669"/>
    <property type="project" value="InterPro"/>
</dbReference>
<dbReference type="PANTHER" id="PTHR33107">
    <property type="entry name" value="KUNITZ TRYPSIN INHIBITOR 2"/>
    <property type="match status" value="1"/>
</dbReference>
<dbReference type="EMBL" id="JBBNAE010000004">
    <property type="protein sequence ID" value="KAK9131181.1"/>
    <property type="molecule type" value="Genomic_DNA"/>
</dbReference>
<keyword evidence="3" id="KW-1185">Reference proteome</keyword>
<dbReference type="InterPro" id="IPR011065">
    <property type="entry name" value="Kunitz_inhibitor_STI-like_sf"/>
</dbReference>